<dbReference type="Pfam" id="PF00874">
    <property type="entry name" value="PRD"/>
    <property type="match status" value="2"/>
</dbReference>
<gene>
    <name evidence="8" type="ORF">BW732_04515</name>
</gene>
<dbReference type="InterPro" id="IPR050661">
    <property type="entry name" value="BglG_antiterminators"/>
</dbReference>
<dbReference type="SMART" id="SM01061">
    <property type="entry name" value="CAT_RBD"/>
    <property type="match status" value="1"/>
</dbReference>
<dbReference type="EMBL" id="CP019609">
    <property type="protein sequence ID" value="AQP54781.1"/>
    <property type="molecule type" value="Genomic_DNA"/>
</dbReference>
<dbReference type="PROSITE" id="PS00654">
    <property type="entry name" value="PRD_1"/>
    <property type="match status" value="1"/>
</dbReference>
<evidence type="ECO:0000259" key="7">
    <source>
        <dbReference type="PROSITE" id="PS51372"/>
    </source>
</evidence>
<proteinExistence type="inferred from homology"/>
<evidence type="ECO:0000256" key="3">
    <source>
        <dbReference type="ARBA" id="ARBA00023015"/>
    </source>
</evidence>
<evidence type="ECO:0000313" key="8">
    <source>
        <dbReference type="EMBL" id="AQP54781.1"/>
    </source>
</evidence>
<feature type="domain" description="PRD" evidence="7">
    <location>
        <begin position="171"/>
        <end position="283"/>
    </location>
</feature>
<keyword evidence="5" id="KW-0804">Transcription</keyword>
<keyword evidence="9" id="KW-1185">Reference proteome</keyword>
<dbReference type="InterPro" id="IPR011608">
    <property type="entry name" value="PRD"/>
</dbReference>
<dbReference type="InterPro" id="IPR036650">
    <property type="entry name" value="CAT_RNA-bd_dom_sf"/>
</dbReference>
<dbReference type="STRING" id="633807.BW732_04515"/>
<dbReference type="InterPro" id="IPR004341">
    <property type="entry name" value="CAT_RNA-bd_dom"/>
</dbReference>
<keyword evidence="1" id="KW-0677">Repeat</keyword>
<evidence type="ECO:0000256" key="2">
    <source>
        <dbReference type="ARBA" id="ARBA00022884"/>
    </source>
</evidence>
<organism evidence="8 9">
    <name type="scientific">Vagococcus penaei</name>
    <dbReference type="NCBI Taxonomy" id="633807"/>
    <lineage>
        <taxon>Bacteria</taxon>
        <taxon>Bacillati</taxon>
        <taxon>Bacillota</taxon>
        <taxon>Bacilli</taxon>
        <taxon>Lactobacillales</taxon>
        <taxon>Enterococcaceae</taxon>
        <taxon>Vagococcus</taxon>
    </lineage>
</organism>
<dbReference type="PANTHER" id="PTHR30185:SF15">
    <property type="entry name" value="CRYPTIC BETA-GLUCOSIDE BGL OPERON ANTITERMINATOR"/>
    <property type="match status" value="1"/>
</dbReference>
<evidence type="ECO:0000256" key="6">
    <source>
        <dbReference type="ARBA" id="ARBA00038510"/>
    </source>
</evidence>
<dbReference type="GO" id="GO:0045893">
    <property type="term" value="P:positive regulation of DNA-templated transcription"/>
    <property type="evidence" value="ECO:0007669"/>
    <property type="project" value="InterPro"/>
</dbReference>
<dbReference type="AlphaFoldDB" id="A0A1Q2D935"/>
<dbReference type="KEGG" id="vpi:BW732_04515"/>
<keyword evidence="4" id="KW-0010">Activator</keyword>
<evidence type="ECO:0000256" key="1">
    <source>
        <dbReference type="ARBA" id="ARBA00022737"/>
    </source>
</evidence>
<dbReference type="InterPro" id="IPR001550">
    <property type="entry name" value="Transcrpt_antitermin_CS"/>
</dbReference>
<keyword evidence="3" id="KW-0805">Transcription regulation</keyword>
<dbReference type="InterPro" id="IPR036634">
    <property type="entry name" value="PRD_sf"/>
</dbReference>
<evidence type="ECO:0000313" key="9">
    <source>
        <dbReference type="Proteomes" id="UP000188246"/>
    </source>
</evidence>
<dbReference type="Gene3D" id="1.10.1790.10">
    <property type="entry name" value="PRD domain"/>
    <property type="match status" value="2"/>
</dbReference>
<feature type="domain" description="PRD" evidence="7">
    <location>
        <begin position="64"/>
        <end position="170"/>
    </location>
</feature>
<evidence type="ECO:0000256" key="5">
    <source>
        <dbReference type="ARBA" id="ARBA00023163"/>
    </source>
</evidence>
<sequence length="283" mass="32539">MYSTVKSLNNNLVLAVDDKNDELVLFGKGIGFKKKEGDIVEEKLVQKIFYAKSFKQDLSELFADILPEVLATTEKIIELGEKSLNKQLNHSLLIALSDHLQTAIKRVEANEQAIESTLQWEIPFLYVRESEVGRQALMIVKEDLGVTLPPIEASFIALHFVNAQDDLESMEDTMLITAITKEMVKLIQSLFDVSLNKESASYARFVTHIRYFMNRHLHHQQYVSNDKDTKLYHIIKEQYPRSYACSLVIREMLVANYQLTVSNEELIYLVIHIERVVSESTIK</sequence>
<reference evidence="8 9" key="1">
    <citation type="journal article" date="2010" name="Int. J. Syst. Evol. Microbiol.">
        <title>Vagococcus penaei sp. nov., isolated from spoilage microbiota of cooked shrimp (Penaeus vannamei).</title>
        <authorList>
            <person name="Jaffres E."/>
            <person name="Prevost H."/>
            <person name="Rossero A."/>
            <person name="Joffraud J.J."/>
            <person name="Dousset X."/>
        </authorList>
    </citation>
    <scope>NUCLEOTIDE SEQUENCE [LARGE SCALE GENOMIC DNA]</scope>
    <source>
        <strain evidence="8 9">CD276</strain>
    </source>
</reference>
<dbReference type="Gene3D" id="2.30.24.10">
    <property type="entry name" value="CAT RNA-binding domain"/>
    <property type="match status" value="1"/>
</dbReference>
<name>A0A1Q2D935_9ENTE</name>
<dbReference type="SUPFAM" id="SSF50151">
    <property type="entry name" value="SacY-like RNA-binding domain"/>
    <property type="match status" value="1"/>
</dbReference>
<comment type="similarity">
    <text evidence="6">Belongs to the transcriptional antiterminator BglG family.</text>
</comment>
<dbReference type="Pfam" id="PF03123">
    <property type="entry name" value="CAT_RBD"/>
    <property type="match status" value="1"/>
</dbReference>
<evidence type="ECO:0000256" key="4">
    <source>
        <dbReference type="ARBA" id="ARBA00023159"/>
    </source>
</evidence>
<dbReference type="SUPFAM" id="SSF63520">
    <property type="entry name" value="PTS-regulatory domain, PRD"/>
    <property type="match status" value="2"/>
</dbReference>
<keyword evidence="2" id="KW-0694">RNA-binding</keyword>
<protein>
    <recommendedName>
        <fullName evidence="7">PRD domain-containing protein</fullName>
    </recommendedName>
</protein>
<dbReference type="GO" id="GO:0003723">
    <property type="term" value="F:RNA binding"/>
    <property type="evidence" value="ECO:0007669"/>
    <property type="project" value="UniProtKB-KW"/>
</dbReference>
<dbReference type="Proteomes" id="UP000188246">
    <property type="component" value="Chromosome"/>
</dbReference>
<dbReference type="PROSITE" id="PS51372">
    <property type="entry name" value="PRD_2"/>
    <property type="match status" value="2"/>
</dbReference>
<accession>A0A1Q2D935</accession>
<dbReference type="PANTHER" id="PTHR30185">
    <property type="entry name" value="CRYPTIC BETA-GLUCOSIDE BGL OPERON ANTITERMINATOR"/>
    <property type="match status" value="1"/>
</dbReference>